<proteinExistence type="predicted"/>
<sequence>KRTDLIGRDVEDEVRVAAEHARIDRQTVQPWLIAVRLAQQERHVTVRAIAQHAVDDALAGAVLNAQHRRFRQPIDDPQACGWSRHQSAERLLDIAEYRPDARPGAIGTGAAVDRIRCSVERPRPLHQLAFEVVLGVLFIEFHARGRIVVDGLVIHP</sequence>
<feature type="non-terminal residue" evidence="1">
    <location>
        <position position="1"/>
    </location>
</feature>
<comment type="caution">
    <text evidence="1">The sequence shown here is derived from an EMBL/GenBank/DDBJ whole genome shotgun (WGS) entry which is preliminary data.</text>
</comment>
<dbReference type="AlphaFoldDB" id="A0A699VX28"/>
<name>A0A699VX28_TANCI</name>
<dbReference type="EMBL" id="BKCJ011522471">
    <property type="protein sequence ID" value="GFD39807.1"/>
    <property type="molecule type" value="Genomic_DNA"/>
</dbReference>
<reference evidence="1" key="1">
    <citation type="journal article" date="2019" name="Sci. Rep.">
        <title>Draft genome of Tanacetum cinerariifolium, the natural source of mosquito coil.</title>
        <authorList>
            <person name="Yamashiro T."/>
            <person name="Shiraishi A."/>
            <person name="Satake H."/>
            <person name="Nakayama K."/>
        </authorList>
    </citation>
    <scope>NUCLEOTIDE SEQUENCE</scope>
</reference>
<protein>
    <submittedName>
        <fullName evidence="1">Uncharacterized protein</fullName>
    </submittedName>
</protein>
<gene>
    <name evidence="1" type="ORF">Tci_911776</name>
</gene>
<accession>A0A699VX28</accession>
<evidence type="ECO:0000313" key="1">
    <source>
        <dbReference type="EMBL" id="GFD39807.1"/>
    </source>
</evidence>
<organism evidence="1">
    <name type="scientific">Tanacetum cinerariifolium</name>
    <name type="common">Dalmatian daisy</name>
    <name type="synonym">Chrysanthemum cinerariifolium</name>
    <dbReference type="NCBI Taxonomy" id="118510"/>
    <lineage>
        <taxon>Eukaryota</taxon>
        <taxon>Viridiplantae</taxon>
        <taxon>Streptophyta</taxon>
        <taxon>Embryophyta</taxon>
        <taxon>Tracheophyta</taxon>
        <taxon>Spermatophyta</taxon>
        <taxon>Magnoliopsida</taxon>
        <taxon>eudicotyledons</taxon>
        <taxon>Gunneridae</taxon>
        <taxon>Pentapetalae</taxon>
        <taxon>asterids</taxon>
        <taxon>campanulids</taxon>
        <taxon>Asterales</taxon>
        <taxon>Asteraceae</taxon>
        <taxon>Asteroideae</taxon>
        <taxon>Anthemideae</taxon>
        <taxon>Anthemidinae</taxon>
        <taxon>Tanacetum</taxon>
    </lineage>
</organism>
<feature type="non-terminal residue" evidence="1">
    <location>
        <position position="156"/>
    </location>
</feature>